<keyword evidence="2" id="KW-1185">Reference proteome</keyword>
<evidence type="ECO:0000313" key="2">
    <source>
        <dbReference type="Proteomes" id="UP000582646"/>
    </source>
</evidence>
<dbReference type="EMBL" id="JAAXOQ010000018">
    <property type="protein sequence ID" value="NKY19446.1"/>
    <property type="molecule type" value="Genomic_DNA"/>
</dbReference>
<comment type="caution">
    <text evidence="1">The sequence shown here is derived from an EMBL/GenBank/DDBJ whole genome shotgun (WGS) entry which is preliminary data.</text>
</comment>
<gene>
    <name evidence="1" type="ORF">HF999_13855</name>
</gene>
<dbReference type="AlphaFoldDB" id="A0A846X4J3"/>
<dbReference type="SUPFAM" id="SSF53955">
    <property type="entry name" value="Lysozyme-like"/>
    <property type="match status" value="1"/>
</dbReference>
<accession>A0A846X4J3</accession>
<dbReference type="InterPro" id="IPR023346">
    <property type="entry name" value="Lysozyme-like_dom_sf"/>
</dbReference>
<protein>
    <recommendedName>
        <fullName evidence="3">Lytic transglycosylase domain-containing protein</fullName>
    </recommendedName>
</protein>
<reference evidence="1 2" key="1">
    <citation type="submission" date="2020-04" db="EMBL/GenBank/DDBJ databases">
        <title>MicrobeNet Type strains.</title>
        <authorList>
            <person name="Nicholson A.C."/>
        </authorList>
    </citation>
    <scope>NUCLEOTIDE SEQUENCE [LARGE SCALE GENOMIC DNA]</scope>
    <source>
        <strain evidence="1 2">DSM 44113</strain>
    </source>
</reference>
<proteinExistence type="predicted"/>
<dbReference type="Proteomes" id="UP000582646">
    <property type="component" value="Unassembled WGS sequence"/>
</dbReference>
<organism evidence="1 2">
    <name type="scientific">Tsukamurella spumae</name>
    <dbReference type="NCBI Taxonomy" id="44753"/>
    <lineage>
        <taxon>Bacteria</taxon>
        <taxon>Bacillati</taxon>
        <taxon>Actinomycetota</taxon>
        <taxon>Actinomycetes</taxon>
        <taxon>Mycobacteriales</taxon>
        <taxon>Tsukamurellaceae</taxon>
        <taxon>Tsukamurella</taxon>
    </lineage>
</organism>
<sequence length="166" mass="17271">MANAEPLRAVPAIPEEYRAVLPAAAKTCPQVDAPLLAAYLADASAFKAEAVSAAGAVSAGQLMPRAWAKYALPGEVPTDPVASTNVSARFLCATADQVDKAAPAISDPDAKTAFALIVVNMGDAVLPELVDKSAFTNPDRTAALKESVPYAGRVMTLRNEYRTQGI</sequence>
<dbReference type="RefSeq" id="WP_168546443.1">
    <property type="nucleotide sequence ID" value="NZ_BAAAKS010000088.1"/>
</dbReference>
<evidence type="ECO:0008006" key="3">
    <source>
        <dbReference type="Google" id="ProtNLM"/>
    </source>
</evidence>
<evidence type="ECO:0000313" key="1">
    <source>
        <dbReference type="EMBL" id="NKY19446.1"/>
    </source>
</evidence>
<dbReference type="Gene3D" id="1.10.530.10">
    <property type="match status" value="1"/>
</dbReference>
<name>A0A846X4J3_9ACTN</name>